<sequence>MTHPSSHNLCILIIIILYGKYRLQLYIFICTQFSILISIFIYNELVGNSFMQIMLNHLLDRQTQKLFYLIYTSLNICSTATKFKRDGNELLLKLINFFGELMTIIIERVDKVYKNKKKNNRSEDMRHHNLQHTTAILVAALMIIKNNRSLKRKKFLYEIYFAEGVVSDVGMHILDLNITFG</sequence>
<keyword evidence="2" id="KW-1185">Reference proteome</keyword>
<evidence type="ECO:0000313" key="2">
    <source>
        <dbReference type="Proteomes" id="UP000095283"/>
    </source>
</evidence>
<dbReference type="WBParaSite" id="Hba_00142">
    <property type="protein sequence ID" value="Hba_00142"/>
    <property type="gene ID" value="Hba_00142"/>
</dbReference>
<feature type="transmembrane region" description="Helical" evidence="1">
    <location>
        <begin position="25"/>
        <end position="46"/>
    </location>
</feature>
<reference evidence="3" key="1">
    <citation type="submission" date="2016-11" db="UniProtKB">
        <authorList>
            <consortium name="WormBaseParasite"/>
        </authorList>
    </citation>
    <scope>IDENTIFICATION</scope>
</reference>
<dbReference type="AlphaFoldDB" id="A0A1I7W6A5"/>
<name>A0A1I7W6A5_HETBA</name>
<proteinExistence type="predicted"/>
<keyword evidence="1" id="KW-0812">Transmembrane</keyword>
<dbReference type="Proteomes" id="UP000095283">
    <property type="component" value="Unplaced"/>
</dbReference>
<accession>A0A1I7W6A5</accession>
<keyword evidence="1" id="KW-0472">Membrane</keyword>
<evidence type="ECO:0000256" key="1">
    <source>
        <dbReference type="SAM" id="Phobius"/>
    </source>
</evidence>
<keyword evidence="1" id="KW-1133">Transmembrane helix</keyword>
<protein>
    <submittedName>
        <fullName evidence="3">Uncharacterized protein</fullName>
    </submittedName>
</protein>
<evidence type="ECO:0000313" key="3">
    <source>
        <dbReference type="WBParaSite" id="Hba_00142"/>
    </source>
</evidence>
<organism evidence="2 3">
    <name type="scientific">Heterorhabditis bacteriophora</name>
    <name type="common">Entomopathogenic nematode worm</name>
    <dbReference type="NCBI Taxonomy" id="37862"/>
    <lineage>
        <taxon>Eukaryota</taxon>
        <taxon>Metazoa</taxon>
        <taxon>Ecdysozoa</taxon>
        <taxon>Nematoda</taxon>
        <taxon>Chromadorea</taxon>
        <taxon>Rhabditida</taxon>
        <taxon>Rhabditina</taxon>
        <taxon>Rhabditomorpha</taxon>
        <taxon>Strongyloidea</taxon>
        <taxon>Heterorhabditidae</taxon>
        <taxon>Heterorhabditis</taxon>
    </lineage>
</organism>